<keyword evidence="2" id="KW-1185">Reference proteome</keyword>
<dbReference type="Proteomes" id="UP000320055">
    <property type="component" value="Unassembled WGS sequence"/>
</dbReference>
<evidence type="ECO:0000313" key="1">
    <source>
        <dbReference type="EMBL" id="VEP15068.1"/>
    </source>
</evidence>
<dbReference type="RefSeq" id="WP_144873838.1">
    <property type="nucleotide sequence ID" value="NZ_LR214045.1"/>
</dbReference>
<organism evidence="1 2">
    <name type="scientific">Hyella patelloides LEGE 07179</name>
    <dbReference type="NCBI Taxonomy" id="945734"/>
    <lineage>
        <taxon>Bacteria</taxon>
        <taxon>Bacillati</taxon>
        <taxon>Cyanobacteriota</taxon>
        <taxon>Cyanophyceae</taxon>
        <taxon>Pleurocapsales</taxon>
        <taxon>Hyellaceae</taxon>
        <taxon>Hyella</taxon>
    </lineage>
</organism>
<reference evidence="1 2" key="1">
    <citation type="submission" date="2019-01" db="EMBL/GenBank/DDBJ databases">
        <authorList>
            <person name="Brito A."/>
        </authorList>
    </citation>
    <scope>NUCLEOTIDE SEQUENCE [LARGE SCALE GENOMIC DNA]</scope>
    <source>
        <strain evidence="1">1</strain>
    </source>
</reference>
<name>A0A563VUI3_9CYAN</name>
<accession>A0A563VUI3</accession>
<gene>
    <name evidence="1" type="ORF">H1P_3050003</name>
</gene>
<protein>
    <recommendedName>
        <fullName evidence="3">DUF3990 domain-containing protein</fullName>
    </recommendedName>
</protein>
<evidence type="ECO:0008006" key="3">
    <source>
        <dbReference type="Google" id="ProtNLM"/>
    </source>
</evidence>
<dbReference type="EMBL" id="CAACVJ010000230">
    <property type="protein sequence ID" value="VEP15068.1"/>
    <property type="molecule type" value="Genomic_DNA"/>
</dbReference>
<proteinExistence type="predicted"/>
<dbReference type="SUPFAM" id="SSF56399">
    <property type="entry name" value="ADP-ribosylation"/>
    <property type="match status" value="1"/>
</dbReference>
<evidence type="ECO:0000313" key="2">
    <source>
        <dbReference type="Proteomes" id="UP000320055"/>
    </source>
</evidence>
<sequence>MYSTKPSFVYGFHGLDREIAIRILNQEDSFRHSNNSYDWLGNGIYFWENNYQRAIQYAQEDSRRANSTIKIPFVLGAVLDLGNCLDLLDQQYIDFLATAFDVLKRYLERENKPLPRNTAFGKADFDFKKRELDCAVIRYAHKLAREEGIYFDSVRAAFIEGEPLYPGSMFRRQNHIQIAIVNPNCIKGIFLPREEVSFPSDDYFS</sequence>
<dbReference type="OrthoDB" id="274805at2"/>
<dbReference type="AlphaFoldDB" id="A0A563VUI3"/>